<evidence type="ECO:0000313" key="5">
    <source>
        <dbReference type="Proteomes" id="UP001305779"/>
    </source>
</evidence>
<dbReference type="PROSITE" id="PS00108">
    <property type="entry name" value="PROTEIN_KINASE_ST"/>
    <property type="match status" value="1"/>
</dbReference>
<evidence type="ECO:0000256" key="2">
    <source>
        <dbReference type="ARBA" id="ARBA00022840"/>
    </source>
</evidence>
<dbReference type="Pfam" id="PF00069">
    <property type="entry name" value="Pkinase"/>
    <property type="match status" value="1"/>
</dbReference>
<dbReference type="InterPro" id="IPR008271">
    <property type="entry name" value="Ser/Thr_kinase_AS"/>
</dbReference>
<feature type="domain" description="Protein kinase" evidence="3">
    <location>
        <begin position="214"/>
        <end position="497"/>
    </location>
</feature>
<keyword evidence="1" id="KW-0547">Nucleotide-binding</keyword>
<dbReference type="Gene3D" id="1.10.510.10">
    <property type="entry name" value="Transferase(Phosphotransferase) domain 1"/>
    <property type="match status" value="1"/>
</dbReference>
<comment type="caution">
    <text evidence="4">The sequence shown here is derived from an EMBL/GenBank/DDBJ whole genome shotgun (WGS) entry which is preliminary data.</text>
</comment>
<dbReference type="PANTHER" id="PTHR24346:SF30">
    <property type="entry name" value="MATERNAL EMBRYONIC LEUCINE ZIPPER KINASE"/>
    <property type="match status" value="1"/>
</dbReference>
<dbReference type="InterPro" id="IPR000719">
    <property type="entry name" value="Prot_kinase_dom"/>
</dbReference>
<accession>A0ABR0ES06</accession>
<dbReference type="PANTHER" id="PTHR24346">
    <property type="entry name" value="MAP/MICROTUBULE AFFINITY-REGULATING KINASE"/>
    <property type="match status" value="1"/>
</dbReference>
<protein>
    <recommendedName>
        <fullName evidence="3">Protein kinase domain-containing protein</fullName>
    </recommendedName>
</protein>
<evidence type="ECO:0000259" key="3">
    <source>
        <dbReference type="PROSITE" id="PS50011"/>
    </source>
</evidence>
<evidence type="ECO:0000313" key="4">
    <source>
        <dbReference type="EMBL" id="KAK4503893.1"/>
    </source>
</evidence>
<name>A0ABR0ES06_ZASCE</name>
<keyword evidence="2" id="KW-0067">ATP-binding</keyword>
<proteinExistence type="predicted"/>
<sequence length="497" mass="56080">MAGARPTQSLYDFGRECFDDGNSAQECVDFVLRAELDELKKDGETHEKIKKHFRYFVDFQDNTNARSALVEASENDIEEAGIRDSDKIAHLDRQYLHLIWIHKNLGSQHKAVRYIRRLFVEKITRPSVLGFQLASRIKSLKSRIENAKIQRDEKKLASHRMKRVTFGRKRMRLAGHHPEHVLLENKAIEQAKDLPRIDIIQANPRTSRDSTLTWHSVTPFENGAWGNVFLELGVDSNNVIRNRVVRKIAKVSAEMRRSPTAWRGDLNVEVNGDGFGGGDVSGDVNGKIWPMEWLTQTLACNAPGAESILPILGTPRIASDEKSFTVYTAYAAVGDLFDVESQHREARGPLPMPFLLMCFKQLVDTALILKQGSLSADTAKAEWQQIIHRDYKPENVFLDLPQPHSWPMYPQLKLGDFGLAFMTSEDDELNPGYWANGKGTKDCVSPEQIPYEDPHTLTAVDDFQMLSPCNVWGIGLTMFVIMHSGPDTAIKQPGVTS</sequence>
<keyword evidence="5" id="KW-1185">Reference proteome</keyword>
<dbReference type="Proteomes" id="UP001305779">
    <property type="component" value="Unassembled WGS sequence"/>
</dbReference>
<evidence type="ECO:0000256" key="1">
    <source>
        <dbReference type="ARBA" id="ARBA00022741"/>
    </source>
</evidence>
<dbReference type="InterPro" id="IPR011009">
    <property type="entry name" value="Kinase-like_dom_sf"/>
</dbReference>
<dbReference type="EMBL" id="JAXOVC010000003">
    <property type="protein sequence ID" value="KAK4503893.1"/>
    <property type="molecule type" value="Genomic_DNA"/>
</dbReference>
<reference evidence="4 5" key="1">
    <citation type="journal article" date="2023" name="G3 (Bethesda)">
        <title>A chromosome-level genome assembly of Zasmidium syzygii isolated from banana leaves.</title>
        <authorList>
            <person name="van Westerhoven A.C."/>
            <person name="Mehrabi R."/>
            <person name="Talebi R."/>
            <person name="Steentjes M.B.F."/>
            <person name="Corcolon B."/>
            <person name="Chong P.A."/>
            <person name="Kema G.H.J."/>
            <person name="Seidl M.F."/>
        </authorList>
    </citation>
    <scope>NUCLEOTIDE SEQUENCE [LARGE SCALE GENOMIC DNA]</scope>
    <source>
        <strain evidence="4 5">P124</strain>
    </source>
</reference>
<gene>
    <name evidence="4" type="ORF">PRZ48_004808</name>
</gene>
<organism evidence="4 5">
    <name type="scientific">Zasmidium cellare</name>
    <name type="common">Wine cellar mold</name>
    <name type="synonym">Racodium cellare</name>
    <dbReference type="NCBI Taxonomy" id="395010"/>
    <lineage>
        <taxon>Eukaryota</taxon>
        <taxon>Fungi</taxon>
        <taxon>Dikarya</taxon>
        <taxon>Ascomycota</taxon>
        <taxon>Pezizomycotina</taxon>
        <taxon>Dothideomycetes</taxon>
        <taxon>Dothideomycetidae</taxon>
        <taxon>Mycosphaerellales</taxon>
        <taxon>Mycosphaerellaceae</taxon>
        <taxon>Zasmidium</taxon>
    </lineage>
</organism>
<dbReference type="PROSITE" id="PS50011">
    <property type="entry name" value="PROTEIN_KINASE_DOM"/>
    <property type="match status" value="1"/>
</dbReference>
<dbReference type="SUPFAM" id="SSF56112">
    <property type="entry name" value="Protein kinase-like (PK-like)"/>
    <property type="match status" value="1"/>
</dbReference>